<dbReference type="GeneID" id="123099456"/>
<gene>
    <name evidence="2" type="primary">LOC123099456</name>
</gene>
<dbReference type="RefSeq" id="XP_044377545.1">
    <property type="nucleotide sequence ID" value="XM_044521610.1"/>
</dbReference>
<proteinExistence type="predicted"/>
<evidence type="ECO:0000259" key="1">
    <source>
        <dbReference type="Pfam" id="PF03478"/>
    </source>
</evidence>
<dbReference type="Gramene" id="TraesJAG4D03G02420640.1">
    <property type="protein sequence ID" value="TraesJAG4D03G02420640.1.CDS1"/>
    <property type="gene ID" value="TraesJAG4D03G02420640"/>
</dbReference>
<dbReference type="KEGG" id="taes:123099456"/>
<dbReference type="Gramene" id="TraesJUL4D03G02442150.1">
    <property type="protein sequence ID" value="TraesJUL4D03G02442150.1.CDS1"/>
    <property type="gene ID" value="TraesJUL4D03G02442150"/>
</dbReference>
<dbReference type="AlphaFoldDB" id="A0A3B6JCQ8"/>
<dbReference type="Gramene" id="TraesARI4D03G02461780.1">
    <property type="protein sequence ID" value="TraesARI4D03G02461780.1.CDS1"/>
    <property type="gene ID" value="TraesARI4D03G02461780"/>
</dbReference>
<feature type="domain" description="KIB1-4 beta-propeller" evidence="1">
    <location>
        <begin position="87"/>
        <end position="371"/>
    </location>
</feature>
<dbReference type="Gramene" id="TraesCS4D03G0066100.1">
    <property type="protein sequence ID" value="TraesCS4D03G0066100.1.CDS1"/>
    <property type="gene ID" value="TraesCS4D03G0066100"/>
</dbReference>
<evidence type="ECO:0000313" key="2">
    <source>
        <dbReference type="EnsemblPlants" id="TraesCS4D02G039800.1.cds1"/>
    </source>
</evidence>
<dbReference type="Gramene" id="TraesWEE_scaffold_045425_01G000100.1">
    <property type="protein sequence ID" value="TraesWEE_scaffold_045425_01G000100.1"/>
    <property type="gene ID" value="TraesWEE_scaffold_045425_01G000100"/>
</dbReference>
<accession>A0A3B6JCQ8</accession>
<reference evidence="2" key="2">
    <citation type="submission" date="2018-10" db="UniProtKB">
        <authorList>
            <consortium name="EnsemblPlants"/>
        </authorList>
    </citation>
    <scope>IDENTIFICATION</scope>
</reference>
<name>A0A3B6JCQ8_WHEAT</name>
<dbReference type="EnsemblPlants" id="TraesCS4D02G039800.1">
    <property type="protein sequence ID" value="TraesCS4D02G039800.1.cds1"/>
    <property type="gene ID" value="TraesCS4D02G039800"/>
</dbReference>
<protein>
    <recommendedName>
        <fullName evidence="1">KIB1-4 beta-propeller domain-containing protein</fullName>
    </recommendedName>
</protein>
<dbReference type="Gramene" id="TraesMAC4D03G02421620.1">
    <property type="protein sequence ID" value="TraesMAC4D03G02421620.1.CDS1"/>
    <property type="gene ID" value="TraesMAC4D03G02421620"/>
</dbReference>
<dbReference type="Gramene" id="TraesLDM4D03G02425330.1">
    <property type="protein sequence ID" value="TraesLDM4D03G02425330.1.CDS1"/>
    <property type="gene ID" value="TraesLDM4D03G02425330"/>
</dbReference>
<dbReference type="Gramene" id="TraesCS4D02G039800.1">
    <property type="protein sequence ID" value="TraesCS4D02G039800.1.cds1"/>
    <property type="gene ID" value="TraesCS4D02G039800"/>
</dbReference>
<evidence type="ECO:0000313" key="3">
    <source>
        <dbReference type="Proteomes" id="UP000019116"/>
    </source>
</evidence>
<dbReference type="Gramene" id="TraesCLE_scaffold_020840_01G000100.1">
    <property type="protein sequence ID" value="TraesCLE_scaffold_020840_01G000100.1"/>
    <property type="gene ID" value="TraesCLE_scaffold_020840_01G000100"/>
</dbReference>
<dbReference type="OrthoDB" id="591341at2759"/>
<dbReference type="Gramene" id="TraesRN4D0100069200.1">
    <property type="protein sequence ID" value="TraesRN4D0100069200.1"/>
    <property type="gene ID" value="TraesRN4D0100069200"/>
</dbReference>
<dbReference type="InterPro" id="IPR005174">
    <property type="entry name" value="KIB1-4_b-propeller"/>
</dbReference>
<dbReference type="PANTHER" id="PTHR33110:SF135">
    <property type="entry name" value="OS05G0539300 PROTEIN"/>
    <property type="match status" value="1"/>
</dbReference>
<dbReference type="Gramene" id="TraesSTA4D03G02418520.1">
    <property type="protein sequence ID" value="TraesSTA4D03G02418520.1.CDS1"/>
    <property type="gene ID" value="TraesSTA4D03G02418520"/>
</dbReference>
<dbReference type="Gramene" id="TraesSYM4D03G02450390.1">
    <property type="protein sequence ID" value="TraesSYM4D03G02450390.1.CDS1"/>
    <property type="gene ID" value="TraesSYM4D03G02450390"/>
</dbReference>
<sequence length="425" mass="48821">MAKILPRPWKDLPADLLVEIPRCLPCLVDHVYMSSVCHDWWVAVPKPPHLHKLPWLLLPNPTTTPLSLPPVPESMRMASFYCILDNGSTHNLRIRHDVGGAHFFGSYDGGWIFLALGQTNHHTLLNLHTNQHFPLPNSISVGFVGRYVQNPISMVILSATLSSSPMTNTECFGAAIVDLNFLPHASPRTQLSFWRLDGANHHRPVAMGFIGNCLDPWSRFEDVIHHKGAFHFLTDTEHVIAYNILNFQEGVWLEVGVHRYYFQRRSPHNSNVIVTARYLVESRGELLMVMRLVTFCPGHVVSLQAGAFQVYRMMQHLNNAGLVVLTWEELPKLDERMLFIARGRSRSYEVADCPGYGFQDGIYFLDDATSNCVEVMVQHPPFRRYTYNDNGRYRWVDVTPPRQDFQRWFPDKEQSNYSSPIWFLP</sequence>
<dbReference type="OMA" id="HARFFGS"/>
<dbReference type="Pfam" id="PF03478">
    <property type="entry name" value="Beta-prop_KIB1-4"/>
    <property type="match status" value="1"/>
</dbReference>
<dbReference type="Gramene" id="TraesROB_scaffold_115405_01G000100.1">
    <property type="protein sequence ID" value="TraesROB_scaffold_115405_01G000100.1"/>
    <property type="gene ID" value="TraesROB_scaffold_115405_01G000100"/>
</dbReference>
<dbReference type="Gramene" id="TraesPARA_EIv1.0_1415260.1">
    <property type="protein sequence ID" value="TraesPARA_EIv1.0_1415260.1.CDS1"/>
    <property type="gene ID" value="TraesPARA_EIv1.0_1415260"/>
</dbReference>
<keyword evidence="3" id="KW-1185">Reference proteome</keyword>
<dbReference type="Proteomes" id="UP000019116">
    <property type="component" value="Chromosome 4D"/>
</dbReference>
<reference evidence="2" key="1">
    <citation type="submission" date="2018-08" db="EMBL/GenBank/DDBJ databases">
        <authorList>
            <person name="Rossello M."/>
        </authorList>
    </citation>
    <scope>NUCLEOTIDE SEQUENCE [LARGE SCALE GENOMIC DNA]</scope>
    <source>
        <strain evidence="2">cv. Chinese Spring</strain>
    </source>
</reference>
<dbReference type="Gramene" id="TraesLAC4D03G02376690.1">
    <property type="protein sequence ID" value="TraesLAC4D03G02376690.1.CDS1"/>
    <property type="gene ID" value="TraesLAC4D03G02376690"/>
</dbReference>
<organism evidence="2">
    <name type="scientific">Triticum aestivum</name>
    <name type="common">Wheat</name>
    <dbReference type="NCBI Taxonomy" id="4565"/>
    <lineage>
        <taxon>Eukaryota</taxon>
        <taxon>Viridiplantae</taxon>
        <taxon>Streptophyta</taxon>
        <taxon>Embryophyta</taxon>
        <taxon>Tracheophyta</taxon>
        <taxon>Spermatophyta</taxon>
        <taxon>Magnoliopsida</taxon>
        <taxon>Liliopsida</taxon>
        <taxon>Poales</taxon>
        <taxon>Poaceae</taxon>
        <taxon>BOP clade</taxon>
        <taxon>Pooideae</taxon>
        <taxon>Triticodae</taxon>
        <taxon>Triticeae</taxon>
        <taxon>Triticinae</taxon>
        <taxon>Triticum</taxon>
    </lineage>
</organism>
<dbReference type="PANTHER" id="PTHR33110">
    <property type="entry name" value="F-BOX/KELCH-REPEAT PROTEIN-RELATED"/>
    <property type="match status" value="1"/>
</dbReference>
<dbReference type="Gramene" id="TraesCAD_scaffold_032018_01G000100.1">
    <property type="protein sequence ID" value="TraesCAD_scaffold_032018_01G000100.1"/>
    <property type="gene ID" value="TraesCAD_scaffold_032018_01G000100"/>
</dbReference>